<dbReference type="SUPFAM" id="SSF103025">
    <property type="entry name" value="Folate-binding domain"/>
    <property type="match status" value="1"/>
</dbReference>
<keyword evidence="4 7" id="KW-0808">Transferase</keyword>
<dbReference type="InterPro" id="IPR029043">
    <property type="entry name" value="GcvT/YgfZ_C"/>
</dbReference>
<dbReference type="InterPro" id="IPR022903">
    <property type="entry name" value="GcvT_bac"/>
</dbReference>
<dbReference type="PIRSF" id="PIRSF006487">
    <property type="entry name" value="GcvT"/>
    <property type="match status" value="1"/>
</dbReference>
<dbReference type="Gene3D" id="3.30.1360.120">
    <property type="entry name" value="Probable tRNA modification gtpase trme, domain 1"/>
    <property type="match status" value="1"/>
</dbReference>
<dbReference type="Proteomes" id="UP000464178">
    <property type="component" value="Chromosome"/>
</dbReference>
<dbReference type="AlphaFoldDB" id="A0A6P2CXA9"/>
<dbReference type="EC" id="2.1.2.10" evidence="2 7"/>
<comment type="subunit">
    <text evidence="7">The glycine cleavage system is composed of four proteins: P, T, L and H.</text>
</comment>
<dbReference type="InterPro" id="IPR006222">
    <property type="entry name" value="GCVT_N"/>
</dbReference>
<comment type="similarity">
    <text evidence="1 7">Belongs to the GcvT family.</text>
</comment>
<dbReference type="PANTHER" id="PTHR43757">
    <property type="entry name" value="AMINOMETHYLTRANSFERASE"/>
    <property type="match status" value="1"/>
</dbReference>
<dbReference type="Gene3D" id="2.40.30.110">
    <property type="entry name" value="Aminomethyltransferase beta-barrel domains"/>
    <property type="match status" value="1"/>
</dbReference>
<dbReference type="SUPFAM" id="SSF101790">
    <property type="entry name" value="Aminomethyltransferase beta-barrel domain"/>
    <property type="match status" value="1"/>
</dbReference>
<dbReference type="NCBIfam" id="TIGR00528">
    <property type="entry name" value="gcvT"/>
    <property type="match status" value="1"/>
</dbReference>
<dbReference type="RefSeq" id="WP_162667251.1">
    <property type="nucleotide sequence ID" value="NZ_LR593886.1"/>
</dbReference>
<dbReference type="GO" id="GO:0005829">
    <property type="term" value="C:cytosol"/>
    <property type="evidence" value="ECO:0007669"/>
    <property type="project" value="TreeGrafter"/>
</dbReference>
<dbReference type="InterPro" id="IPR013977">
    <property type="entry name" value="GcvT_C"/>
</dbReference>
<dbReference type="Gene3D" id="3.30.70.1400">
    <property type="entry name" value="Aminomethyltransferase beta-barrel domains"/>
    <property type="match status" value="1"/>
</dbReference>
<dbReference type="GO" id="GO:0008168">
    <property type="term" value="F:methyltransferase activity"/>
    <property type="evidence" value="ECO:0007669"/>
    <property type="project" value="UniProtKB-KW"/>
</dbReference>
<evidence type="ECO:0000259" key="9">
    <source>
        <dbReference type="Pfam" id="PF01571"/>
    </source>
</evidence>
<evidence type="ECO:0000313" key="12">
    <source>
        <dbReference type="Proteomes" id="UP000464178"/>
    </source>
</evidence>
<dbReference type="Pfam" id="PF08669">
    <property type="entry name" value="GCV_T_C"/>
    <property type="match status" value="1"/>
</dbReference>
<dbReference type="InterPro" id="IPR027266">
    <property type="entry name" value="TrmE/GcvT-like"/>
</dbReference>
<sequence length="360" mass="39152">MANLRTPLYQWHADHKARMVPFGGWEMPVQYTGIAPEHKAVRSGAGLFDISHMARVNFGGAGALAFLEKVFTNSVATMKDGQVRYGLVCKDDGGILDDILVYRWPYGFAAVINASNREKILAWLEQHRAGFEVEIQDQTLSTTMIAVQGPKSVELVQGMFADDVTTLKYYYATPTRYKDKPCVVSRTGYTGEDGFEVMVPNALGVTLWEEFVAKGAVPCGLGARDTLRLEAAMPLYGHELNETVDPIHAGLTWAVKLDKGDFIGRDAIQQATADTQKPVRVGLELYGKRAAREGCVLTNADGAPVGTVTSGSLCPGLDKSLAMGYVNPQFASVGSALDVDLRGTKIPATVVPLPFYKRKK</sequence>
<dbReference type="Pfam" id="PF01571">
    <property type="entry name" value="GCV_T"/>
    <property type="match status" value="1"/>
</dbReference>
<dbReference type="GO" id="GO:0019464">
    <property type="term" value="P:glycine decarboxylation via glycine cleavage system"/>
    <property type="evidence" value="ECO:0007669"/>
    <property type="project" value="UniProtKB-UniRule"/>
</dbReference>
<reference evidence="11 12" key="1">
    <citation type="submission" date="2019-05" db="EMBL/GenBank/DDBJ databases">
        <authorList>
            <consortium name="Science for Life Laboratories"/>
        </authorList>
    </citation>
    <scope>NUCLEOTIDE SEQUENCE [LARGE SCALE GENOMIC DNA]</scope>
    <source>
        <strain evidence="11">Soil9</strain>
    </source>
</reference>
<evidence type="ECO:0000256" key="8">
    <source>
        <dbReference type="PIRSR" id="PIRSR006487-1"/>
    </source>
</evidence>
<feature type="domain" description="Aminomethyltransferase C-terminal" evidence="10">
    <location>
        <begin position="280"/>
        <end position="357"/>
    </location>
</feature>
<gene>
    <name evidence="7" type="primary">gcvT</name>
    <name evidence="11" type="ORF">SOIL9_53400</name>
</gene>
<dbReference type="GO" id="GO:0032259">
    <property type="term" value="P:methylation"/>
    <property type="evidence" value="ECO:0007669"/>
    <property type="project" value="UniProtKB-KW"/>
</dbReference>
<evidence type="ECO:0000256" key="4">
    <source>
        <dbReference type="ARBA" id="ARBA00022679"/>
    </source>
</evidence>
<dbReference type="EMBL" id="LR593886">
    <property type="protein sequence ID" value="VTR92374.1"/>
    <property type="molecule type" value="Genomic_DNA"/>
</dbReference>
<comment type="catalytic activity">
    <reaction evidence="6 7">
        <text>N(6)-[(R)-S(8)-aminomethyldihydrolipoyl]-L-lysyl-[protein] + (6S)-5,6,7,8-tetrahydrofolate = N(6)-[(R)-dihydrolipoyl]-L-lysyl-[protein] + (6R)-5,10-methylene-5,6,7,8-tetrahydrofolate + NH4(+)</text>
        <dbReference type="Rhea" id="RHEA:16945"/>
        <dbReference type="Rhea" id="RHEA-COMP:10475"/>
        <dbReference type="Rhea" id="RHEA-COMP:10492"/>
        <dbReference type="ChEBI" id="CHEBI:15636"/>
        <dbReference type="ChEBI" id="CHEBI:28938"/>
        <dbReference type="ChEBI" id="CHEBI:57453"/>
        <dbReference type="ChEBI" id="CHEBI:83100"/>
        <dbReference type="ChEBI" id="CHEBI:83143"/>
        <dbReference type="EC" id="2.1.2.10"/>
    </reaction>
</comment>
<evidence type="ECO:0000256" key="2">
    <source>
        <dbReference type="ARBA" id="ARBA00012616"/>
    </source>
</evidence>
<dbReference type="NCBIfam" id="NF001567">
    <property type="entry name" value="PRK00389.1"/>
    <property type="match status" value="1"/>
</dbReference>
<keyword evidence="3 7" id="KW-0032">Aminotransferase</keyword>
<evidence type="ECO:0000256" key="1">
    <source>
        <dbReference type="ARBA" id="ARBA00008609"/>
    </source>
</evidence>
<dbReference type="Gene3D" id="4.10.1250.10">
    <property type="entry name" value="Aminomethyltransferase fragment"/>
    <property type="match status" value="1"/>
</dbReference>
<dbReference type="PANTHER" id="PTHR43757:SF2">
    <property type="entry name" value="AMINOMETHYLTRANSFERASE, MITOCHONDRIAL"/>
    <property type="match status" value="1"/>
</dbReference>
<dbReference type="HAMAP" id="MF_00259">
    <property type="entry name" value="GcvT"/>
    <property type="match status" value="1"/>
</dbReference>
<keyword evidence="12" id="KW-1185">Reference proteome</keyword>
<dbReference type="InterPro" id="IPR006223">
    <property type="entry name" value="GcvT"/>
</dbReference>
<dbReference type="FunFam" id="4.10.1250.10:FF:000001">
    <property type="entry name" value="Aminomethyltransferase"/>
    <property type="match status" value="1"/>
</dbReference>
<evidence type="ECO:0000256" key="6">
    <source>
        <dbReference type="ARBA" id="ARBA00047665"/>
    </source>
</evidence>
<proteinExistence type="inferred from homology"/>
<comment type="function">
    <text evidence="7">The glycine cleavage system catalyzes the degradation of glycine.</text>
</comment>
<dbReference type="GO" id="GO:0008483">
    <property type="term" value="F:transaminase activity"/>
    <property type="evidence" value="ECO:0007669"/>
    <property type="project" value="UniProtKB-KW"/>
</dbReference>
<organism evidence="11 12">
    <name type="scientific">Gemmata massiliana</name>
    <dbReference type="NCBI Taxonomy" id="1210884"/>
    <lineage>
        <taxon>Bacteria</taxon>
        <taxon>Pseudomonadati</taxon>
        <taxon>Planctomycetota</taxon>
        <taxon>Planctomycetia</taxon>
        <taxon>Gemmatales</taxon>
        <taxon>Gemmataceae</taxon>
        <taxon>Gemmata</taxon>
    </lineage>
</organism>
<dbReference type="KEGG" id="gms:SOIL9_53400"/>
<feature type="binding site" evidence="8">
    <location>
        <position position="196"/>
    </location>
    <ligand>
        <name>substrate</name>
    </ligand>
</feature>
<evidence type="ECO:0000256" key="5">
    <source>
        <dbReference type="ARBA" id="ARBA00031395"/>
    </source>
</evidence>
<evidence type="ECO:0000259" key="10">
    <source>
        <dbReference type="Pfam" id="PF08669"/>
    </source>
</evidence>
<dbReference type="GO" id="GO:0004047">
    <property type="term" value="F:aminomethyltransferase activity"/>
    <property type="evidence" value="ECO:0007669"/>
    <property type="project" value="UniProtKB-UniRule"/>
</dbReference>
<dbReference type="GO" id="GO:0005960">
    <property type="term" value="C:glycine cleavage complex"/>
    <property type="evidence" value="ECO:0007669"/>
    <property type="project" value="InterPro"/>
</dbReference>
<name>A0A6P2CXA9_9BACT</name>
<protein>
    <recommendedName>
        <fullName evidence="2 7">Aminomethyltransferase</fullName>
        <ecNumber evidence="2 7">2.1.2.10</ecNumber>
    </recommendedName>
    <alternativeName>
        <fullName evidence="5 7">Glycine cleavage system T protein</fullName>
    </alternativeName>
</protein>
<evidence type="ECO:0000256" key="3">
    <source>
        <dbReference type="ARBA" id="ARBA00022576"/>
    </source>
</evidence>
<keyword evidence="11" id="KW-0489">Methyltransferase</keyword>
<feature type="domain" description="GCVT N-terminal" evidence="9">
    <location>
        <begin position="8"/>
        <end position="259"/>
    </location>
</feature>
<evidence type="ECO:0000256" key="7">
    <source>
        <dbReference type="HAMAP-Rule" id="MF_00259"/>
    </source>
</evidence>
<dbReference type="InterPro" id="IPR028896">
    <property type="entry name" value="GcvT/YgfZ/DmdA"/>
</dbReference>
<evidence type="ECO:0000313" key="11">
    <source>
        <dbReference type="EMBL" id="VTR92374.1"/>
    </source>
</evidence>
<accession>A0A6P2CXA9</accession>